<protein>
    <submittedName>
        <fullName evidence="1">Uncharacterized protein</fullName>
    </submittedName>
</protein>
<sequence>MSSPRYGETDLHHLDADRKIKEEGKEMCTIGWVVEEEVCPYTQKSTIRVPVHEERSCSQKAKTVKGTLEVKVEKQNSSIEEEDLSQPWKCSCKSRALGNADMVPLFNSTLTGSSRKRARFTTPTSRYKICESSVAAARQIRPTLTIAKSRRADGKLIGRLRRERRYFRTVATIYAQDVAHSRDYCARIMDYCQSREVHTSTLVTQIEALRREVSTLQRQHIENA</sequence>
<organism evidence="1">
    <name type="scientific">Tanacetum cinerariifolium</name>
    <name type="common">Dalmatian daisy</name>
    <name type="synonym">Chrysanthemum cinerariifolium</name>
    <dbReference type="NCBI Taxonomy" id="118510"/>
    <lineage>
        <taxon>Eukaryota</taxon>
        <taxon>Viridiplantae</taxon>
        <taxon>Streptophyta</taxon>
        <taxon>Embryophyta</taxon>
        <taxon>Tracheophyta</taxon>
        <taxon>Spermatophyta</taxon>
        <taxon>Magnoliopsida</taxon>
        <taxon>eudicotyledons</taxon>
        <taxon>Gunneridae</taxon>
        <taxon>Pentapetalae</taxon>
        <taxon>asterids</taxon>
        <taxon>campanulids</taxon>
        <taxon>Asterales</taxon>
        <taxon>Asteraceae</taxon>
        <taxon>Asteroideae</taxon>
        <taxon>Anthemideae</taxon>
        <taxon>Anthemidinae</taxon>
        <taxon>Tanacetum</taxon>
    </lineage>
</organism>
<dbReference type="AlphaFoldDB" id="A0A6L2J4F6"/>
<gene>
    <name evidence="1" type="ORF">Tci_003478</name>
</gene>
<accession>A0A6L2J4F6</accession>
<name>A0A6L2J4F6_TANCI</name>
<comment type="caution">
    <text evidence="1">The sequence shown here is derived from an EMBL/GenBank/DDBJ whole genome shotgun (WGS) entry which is preliminary data.</text>
</comment>
<dbReference type="EMBL" id="BKCJ010000258">
    <property type="protein sequence ID" value="GEU31500.1"/>
    <property type="molecule type" value="Genomic_DNA"/>
</dbReference>
<reference evidence="1" key="1">
    <citation type="journal article" date="2019" name="Sci. Rep.">
        <title>Draft genome of Tanacetum cinerariifolium, the natural source of mosquito coil.</title>
        <authorList>
            <person name="Yamashiro T."/>
            <person name="Shiraishi A."/>
            <person name="Satake H."/>
            <person name="Nakayama K."/>
        </authorList>
    </citation>
    <scope>NUCLEOTIDE SEQUENCE</scope>
</reference>
<evidence type="ECO:0000313" key="1">
    <source>
        <dbReference type="EMBL" id="GEU31500.1"/>
    </source>
</evidence>
<proteinExistence type="predicted"/>